<reference evidence="3 4" key="1">
    <citation type="submission" date="2016-03" db="EMBL/GenBank/DDBJ databases">
        <title>Choanephora cucurbitarum.</title>
        <authorList>
            <person name="Min B."/>
            <person name="Park H."/>
            <person name="Park J.-H."/>
            <person name="Shin H.-D."/>
            <person name="Choi I.-G."/>
        </authorList>
    </citation>
    <scope>NUCLEOTIDE SEQUENCE [LARGE SCALE GENOMIC DNA]</scope>
    <source>
        <strain evidence="3 4">KUS-F28377</strain>
    </source>
</reference>
<dbReference type="InParanoid" id="A0A1C7NBJ7"/>
<evidence type="ECO:0000313" key="3">
    <source>
        <dbReference type="EMBL" id="OBZ86421.1"/>
    </source>
</evidence>
<dbReference type="EMBL" id="LUGH01000300">
    <property type="protein sequence ID" value="OBZ86421.1"/>
    <property type="molecule type" value="Genomic_DNA"/>
</dbReference>
<dbReference type="Proteomes" id="UP000093000">
    <property type="component" value="Unassembled WGS sequence"/>
</dbReference>
<gene>
    <name evidence="3" type="ORF">A0J61_05519</name>
</gene>
<sequence>MKLSFVLALIFCVVLVSAGSRSHRKNGPKRIHYEDNKKTNVHQSSQTIKNIGSTHKSGGLLSDLVNVNVLNKNKQTYKINQS</sequence>
<proteinExistence type="predicted"/>
<feature type="signal peptide" evidence="2">
    <location>
        <begin position="1"/>
        <end position="18"/>
    </location>
</feature>
<feature type="compositionally biased region" description="Basic residues" evidence="1">
    <location>
        <begin position="21"/>
        <end position="30"/>
    </location>
</feature>
<dbReference type="AlphaFoldDB" id="A0A1C7NBJ7"/>
<evidence type="ECO:0000313" key="4">
    <source>
        <dbReference type="Proteomes" id="UP000093000"/>
    </source>
</evidence>
<comment type="caution">
    <text evidence="3">The sequence shown here is derived from an EMBL/GenBank/DDBJ whole genome shotgun (WGS) entry which is preliminary data.</text>
</comment>
<name>A0A1C7NBJ7_9FUNG</name>
<feature type="region of interest" description="Disordered" evidence="1">
    <location>
        <begin position="21"/>
        <end position="43"/>
    </location>
</feature>
<evidence type="ECO:0000256" key="2">
    <source>
        <dbReference type="SAM" id="SignalP"/>
    </source>
</evidence>
<protein>
    <submittedName>
        <fullName evidence="3">Uncharacterized protein</fullName>
    </submittedName>
</protein>
<organism evidence="3 4">
    <name type="scientific">Choanephora cucurbitarum</name>
    <dbReference type="NCBI Taxonomy" id="101091"/>
    <lineage>
        <taxon>Eukaryota</taxon>
        <taxon>Fungi</taxon>
        <taxon>Fungi incertae sedis</taxon>
        <taxon>Mucoromycota</taxon>
        <taxon>Mucoromycotina</taxon>
        <taxon>Mucoromycetes</taxon>
        <taxon>Mucorales</taxon>
        <taxon>Mucorineae</taxon>
        <taxon>Choanephoraceae</taxon>
        <taxon>Choanephoroideae</taxon>
        <taxon>Choanephora</taxon>
    </lineage>
</organism>
<keyword evidence="4" id="KW-1185">Reference proteome</keyword>
<keyword evidence="2" id="KW-0732">Signal</keyword>
<feature type="chain" id="PRO_5008889595" evidence="2">
    <location>
        <begin position="19"/>
        <end position="82"/>
    </location>
</feature>
<accession>A0A1C7NBJ7</accession>
<dbReference type="OrthoDB" id="10460972at2759"/>
<evidence type="ECO:0000256" key="1">
    <source>
        <dbReference type="SAM" id="MobiDB-lite"/>
    </source>
</evidence>